<sequence>MMMSHDVARQIMGYLSKSKTLWKVKGNEEKEEVVAGFDFKPNTPTGFNFKPNTPARFNRSSDYWGSKKPNCARFL</sequence>
<dbReference type="Proteomes" id="UP001054252">
    <property type="component" value="Unassembled WGS sequence"/>
</dbReference>
<name>A0AAV5JF92_9ROSI</name>
<keyword evidence="2" id="KW-1185">Reference proteome</keyword>
<comment type="caution">
    <text evidence="1">The sequence shown here is derived from an EMBL/GenBank/DDBJ whole genome shotgun (WGS) entry which is preliminary data.</text>
</comment>
<dbReference type="AlphaFoldDB" id="A0AAV5JF92"/>
<proteinExistence type="predicted"/>
<evidence type="ECO:0000313" key="2">
    <source>
        <dbReference type="Proteomes" id="UP001054252"/>
    </source>
</evidence>
<accession>A0AAV5JF92</accession>
<reference evidence="1 2" key="1">
    <citation type="journal article" date="2021" name="Commun. Biol.">
        <title>The genome of Shorea leprosula (Dipterocarpaceae) highlights the ecological relevance of drought in aseasonal tropical rainforests.</title>
        <authorList>
            <person name="Ng K.K.S."/>
            <person name="Kobayashi M.J."/>
            <person name="Fawcett J.A."/>
            <person name="Hatakeyama M."/>
            <person name="Paape T."/>
            <person name="Ng C.H."/>
            <person name="Ang C.C."/>
            <person name="Tnah L.H."/>
            <person name="Lee C.T."/>
            <person name="Nishiyama T."/>
            <person name="Sese J."/>
            <person name="O'Brien M.J."/>
            <person name="Copetti D."/>
            <person name="Mohd Noor M.I."/>
            <person name="Ong R.C."/>
            <person name="Putra M."/>
            <person name="Sireger I.Z."/>
            <person name="Indrioko S."/>
            <person name="Kosugi Y."/>
            <person name="Izuno A."/>
            <person name="Isagi Y."/>
            <person name="Lee S.L."/>
            <person name="Shimizu K.K."/>
        </authorList>
    </citation>
    <scope>NUCLEOTIDE SEQUENCE [LARGE SCALE GENOMIC DNA]</scope>
    <source>
        <strain evidence="1">214</strain>
    </source>
</reference>
<organism evidence="1 2">
    <name type="scientific">Rubroshorea leprosula</name>
    <dbReference type="NCBI Taxonomy" id="152421"/>
    <lineage>
        <taxon>Eukaryota</taxon>
        <taxon>Viridiplantae</taxon>
        <taxon>Streptophyta</taxon>
        <taxon>Embryophyta</taxon>
        <taxon>Tracheophyta</taxon>
        <taxon>Spermatophyta</taxon>
        <taxon>Magnoliopsida</taxon>
        <taxon>eudicotyledons</taxon>
        <taxon>Gunneridae</taxon>
        <taxon>Pentapetalae</taxon>
        <taxon>rosids</taxon>
        <taxon>malvids</taxon>
        <taxon>Malvales</taxon>
        <taxon>Dipterocarpaceae</taxon>
        <taxon>Rubroshorea</taxon>
    </lineage>
</organism>
<dbReference type="EMBL" id="BPVZ01000033">
    <property type="protein sequence ID" value="GKV11158.1"/>
    <property type="molecule type" value="Genomic_DNA"/>
</dbReference>
<evidence type="ECO:0000313" key="1">
    <source>
        <dbReference type="EMBL" id="GKV11158.1"/>
    </source>
</evidence>
<gene>
    <name evidence="1" type="ORF">SLEP1_g22437</name>
</gene>
<protein>
    <submittedName>
        <fullName evidence="1">Uncharacterized protein</fullName>
    </submittedName>
</protein>